<evidence type="ECO:0000256" key="3">
    <source>
        <dbReference type="ARBA" id="ARBA00023125"/>
    </source>
</evidence>
<proteinExistence type="predicted"/>
<dbReference type="AlphaFoldDB" id="A0A8I7B5M2"/>
<dbReference type="InterPro" id="IPR015300">
    <property type="entry name" value="DNA-bd_pseudobarrel_sf"/>
</dbReference>
<reference evidence="6" key="2">
    <citation type="submission" date="2020-10" db="EMBL/GenBank/DDBJ databases">
        <authorList>
            <person name="Scholz U."/>
            <person name="Mascher M."/>
            <person name="Fiebig A."/>
        </authorList>
    </citation>
    <scope>NUCLEOTIDE SEQUENCE [LARGE SCALE GENOMIC DNA]</scope>
    <source>
        <strain evidence="6">cv. Morex</strain>
    </source>
</reference>
<dbReference type="Gramene" id="HORVU.MOREX.r2.3HG0234000.1">
    <property type="protein sequence ID" value="HORVU.MOREX.r2.3HG0234000.1"/>
    <property type="gene ID" value="HORVU.MOREX.r2.3HG0234000"/>
</dbReference>
<dbReference type="SMR" id="A0A8I7B5M2"/>
<organism evidence="6 7">
    <name type="scientific">Hordeum vulgare subsp. vulgare</name>
    <name type="common">Domesticated barley</name>
    <dbReference type="NCBI Taxonomy" id="112509"/>
    <lineage>
        <taxon>Eukaryota</taxon>
        <taxon>Viridiplantae</taxon>
        <taxon>Streptophyta</taxon>
        <taxon>Embryophyta</taxon>
        <taxon>Tracheophyta</taxon>
        <taxon>Spermatophyta</taxon>
        <taxon>Magnoliopsida</taxon>
        <taxon>Liliopsida</taxon>
        <taxon>Poales</taxon>
        <taxon>Poaceae</taxon>
        <taxon>BOP clade</taxon>
        <taxon>Pooideae</taxon>
        <taxon>Triticodae</taxon>
        <taxon>Triticeae</taxon>
        <taxon>Hordeinae</taxon>
        <taxon>Hordeum</taxon>
    </lineage>
</organism>
<evidence type="ECO:0000313" key="6">
    <source>
        <dbReference type="EnsemblPlants" id="HORVU.MOREX.r3.3HG0282250.1"/>
    </source>
</evidence>
<dbReference type="GO" id="GO:0003677">
    <property type="term" value="F:DNA binding"/>
    <property type="evidence" value="ECO:0007669"/>
    <property type="project" value="UniProtKB-KW"/>
</dbReference>
<keyword evidence="7" id="KW-1185">Reference proteome</keyword>
<keyword evidence="3" id="KW-0238">DNA-binding</keyword>
<evidence type="ECO:0000256" key="4">
    <source>
        <dbReference type="ARBA" id="ARBA00023163"/>
    </source>
</evidence>
<dbReference type="Proteomes" id="UP000011116">
    <property type="component" value="Chromosome 3H"/>
</dbReference>
<sequence length="120" mass="13374">MKILIESSFGATKYPCCMFVNRLSNRDVTGGYMRVPKRVVARIEKKSGLLDREGEVPLVIDADTHVDARYKKIPDERLVLHAGFKTYASLLGLKGDDVVAICFQKLGDTNAMKVWISVIA</sequence>
<keyword evidence="5" id="KW-0539">Nucleus</keyword>
<name>A0A8I7B5M2_HORVV</name>
<keyword evidence="4" id="KW-0804">Transcription</keyword>
<evidence type="ECO:0000256" key="1">
    <source>
        <dbReference type="ARBA" id="ARBA00004123"/>
    </source>
</evidence>
<evidence type="ECO:0000256" key="2">
    <source>
        <dbReference type="ARBA" id="ARBA00023015"/>
    </source>
</evidence>
<dbReference type="GO" id="GO:0005634">
    <property type="term" value="C:nucleus"/>
    <property type="evidence" value="ECO:0007669"/>
    <property type="project" value="UniProtKB-SubCell"/>
</dbReference>
<keyword evidence="2" id="KW-0805">Transcription regulation</keyword>
<protein>
    <submittedName>
        <fullName evidence="6">Uncharacterized protein</fullName>
    </submittedName>
</protein>
<dbReference type="SUPFAM" id="SSF101936">
    <property type="entry name" value="DNA-binding pseudobarrel domain"/>
    <property type="match status" value="1"/>
</dbReference>
<accession>A0A8I7B5M2</accession>
<reference evidence="6" key="3">
    <citation type="submission" date="2022-01" db="UniProtKB">
        <authorList>
            <consortium name="EnsemblPlants"/>
        </authorList>
    </citation>
    <scope>IDENTIFICATION</scope>
    <source>
        <strain evidence="6">subsp. vulgare</strain>
    </source>
</reference>
<dbReference type="Gramene" id="HORVU.MOREX.r3.3HG0282250.1">
    <property type="protein sequence ID" value="HORVU.MOREX.r3.3HG0282250.1"/>
    <property type="gene ID" value="HORVU.MOREX.r3.3HG0282250"/>
</dbReference>
<dbReference type="EnsemblPlants" id="HORVU.MOREX.r3.3HG0282250.1">
    <property type="protein sequence ID" value="HORVU.MOREX.r3.3HG0282250.1"/>
    <property type="gene ID" value="HORVU.MOREX.r3.3HG0282250"/>
</dbReference>
<comment type="subcellular location">
    <subcellularLocation>
        <location evidence="1">Nucleus</location>
    </subcellularLocation>
</comment>
<evidence type="ECO:0000313" key="7">
    <source>
        <dbReference type="Proteomes" id="UP000011116"/>
    </source>
</evidence>
<reference evidence="7" key="1">
    <citation type="journal article" date="2012" name="Nature">
        <title>A physical, genetic and functional sequence assembly of the barley genome.</title>
        <authorList>
            <consortium name="The International Barley Genome Sequencing Consortium"/>
            <person name="Mayer K.F."/>
            <person name="Waugh R."/>
            <person name="Brown J.W."/>
            <person name="Schulman A."/>
            <person name="Langridge P."/>
            <person name="Platzer M."/>
            <person name="Fincher G.B."/>
            <person name="Muehlbauer G.J."/>
            <person name="Sato K."/>
            <person name="Close T.J."/>
            <person name="Wise R.P."/>
            <person name="Stein N."/>
        </authorList>
    </citation>
    <scope>NUCLEOTIDE SEQUENCE [LARGE SCALE GENOMIC DNA]</scope>
    <source>
        <strain evidence="7">cv. Morex</strain>
    </source>
</reference>
<evidence type="ECO:0000256" key="5">
    <source>
        <dbReference type="ARBA" id="ARBA00023242"/>
    </source>
</evidence>